<dbReference type="GO" id="GO:0006633">
    <property type="term" value="P:fatty acid biosynthetic process"/>
    <property type="evidence" value="ECO:0007669"/>
    <property type="project" value="TreeGrafter"/>
</dbReference>
<dbReference type="EMBL" id="FNDU01000001">
    <property type="protein sequence ID" value="SDH51525.1"/>
    <property type="molecule type" value="Genomic_DNA"/>
</dbReference>
<evidence type="ECO:0000256" key="2">
    <source>
        <dbReference type="ARBA" id="ARBA00022598"/>
    </source>
</evidence>
<dbReference type="Proteomes" id="UP000199017">
    <property type="component" value="Unassembled WGS sequence"/>
</dbReference>
<evidence type="ECO:0000313" key="6">
    <source>
        <dbReference type="EMBL" id="SDH51525.1"/>
    </source>
</evidence>
<dbReference type="PANTHER" id="PTHR43605">
    <property type="entry name" value="ACYL-COENZYME A SYNTHETASE"/>
    <property type="match status" value="1"/>
</dbReference>
<comment type="similarity">
    <text evidence="1">Belongs to the ATP-dependent AMP-binding enzyme family.</text>
</comment>
<reference evidence="6 7" key="1">
    <citation type="submission" date="2016-10" db="EMBL/GenBank/DDBJ databases">
        <authorList>
            <person name="de Groot N.N."/>
        </authorList>
    </citation>
    <scope>NUCLEOTIDE SEQUENCE [LARGE SCALE GENOMIC DNA]</scope>
    <source>
        <strain evidence="7">P4B,CCM 7963,CECT 7998,DSM 25260,IBRC-M 10614,KCTC 13821</strain>
    </source>
</reference>
<dbReference type="PANTHER" id="PTHR43605:SF10">
    <property type="entry name" value="ACYL-COA SYNTHETASE MEDIUM CHAIN FAMILY MEMBER 3"/>
    <property type="match status" value="1"/>
</dbReference>
<organism evidence="6 7">
    <name type="scientific">Alteribacillus bidgolensis</name>
    <dbReference type="NCBI Taxonomy" id="930129"/>
    <lineage>
        <taxon>Bacteria</taxon>
        <taxon>Bacillati</taxon>
        <taxon>Bacillota</taxon>
        <taxon>Bacilli</taxon>
        <taxon>Bacillales</taxon>
        <taxon>Bacillaceae</taxon>
        <taxon>Alteribacillus</taxon>
    </lineage>
</organism>
<keyword evidence="2" id="KW-0436">Ligase</keyword>
<proteinExistence type="inferred from homology"/>
<keyword evidence="3" id="KW-0547">Nucleotide-binding</keyword>
<evidence type="ECO:0000256" key="1">
    <source>
        <dbReference type="ARBA" id="ARBA00006432"/>
    </source>
</evidence>
<dbReference type="GO" id="GO:0005524">
    <property type="term" value="F:ATP binding"/>
    <property type="evidence" value="ECO:0007669"/>
    <property type="project" value="UniProtKB-KW"/>
</dbReference>
<dbReference type="Gene3D" id="3.40.50.12780">
    <property type="entry name" value="N-terminal domain of ligase-like"/>
    <property type="match status" value="1"/>
</dbReference>
<evidence type="ECO:0000259" key="5">
    <source>
        <dbReference type="Pfam" id="PF00501"/>
    </source>
</evidence>
<gene>
    <name evidence="6" type="ORF">SAMN05216352_101518</name>
</gene>
<dbReference type="InterPro" id="IPR051087">
    <property type="entry name" value="Mitochondrial_ACSM"/>
</dbReference>
<dbReference type="GO" id="GO:0006637">
    <property type="term" value="P:acyl-CoA metabolic process"/>
    <property type="evidence" value="ECO:0007669"/>
    <property type="project" value="TreeGrafter"/>
</dbReference>
<dbReference type="GO" id="GO:0015645">
    <property type="term" value="F:fatty acid ligase activity"/>
    <property type="evidence" value="ECO:0007669"/>
    <property type="project" value="TreeGrafter"/>
</dbReference>
<dbReference type="InterPro" id="IPR042099">
    <property type="entry name" value="ANL_N_sf"/>
</dbReference>
<sequence>MYVPLFTAFGPEAIAHRLSVSGSKMLVSNQEQMKKVNNISLVEQIFVIDDDTPPAHNFWGQLENASNHYETEKTTLMDPSIIQFTSGSQGCQKELFGGIKFY</sequence>
<evidence type="ECO:0000256" key="3">
    <source>
        <dbReference type="ARBA" id="ARBA00022741"/>
    </source>
</evidence>
<keyword evidence="4" id="KW-0067">ATP-binding</keyword>
<protein>
    <submittedName>
        <fullName evidence="6">Acetyl-CoA synthetase</fullName>
    </submittedName>
</protein>
<name>A0A1G8D178_9BACI</name>
<dbReference type="STRING" id="930129.SAMN05216352_101518"/>
<dbReference type="GO" id="GO:0004321">
    <property type="term" value="F:fatty-acyl-CoA synthase activity"/>
    <property type="evidence" value="ECO:0007669"/>
    <property type="project" value="TreeGrafter"/>
</dbReference>
<evidence type="ECO:0000313" key="7">
    <source>
        <dbReference type="Proteomes" id="UP000199017"/>
    </source>
</evidence>
<evidence type="ECO:0000256" key="4">
    <source>
        <dbReference type="ARBA" id="ARBA00022840"/>
    </source>
</evidence>
<dbReference type="Pfam" id="PF00501">
    <property type="entry name" value="AMP-binding"/>
    <property type="match status" value="1"/>
</dbReference>
<keyword evidence="7" id="KW-1185">Reference proteome</keyword>
<accession>A0A1G8D178</accession>
<dbReference type="SUPFAM" id="SSF56801">
    <property type="entry name" value="Acetyl-CoA synthetase-like"/>
    <property type="match status" value="1"/>
</dbReference>
<dbReference type="InterPro" id="IPR000873">
    <property type="entry name" value="AMP-dep_synth/lig_dom"/>
</dbReference>
<feature type="domain" description="AMP-dependent synthetase/ligase" evidence="5">
    <location>
        <begin position="2"/>
        <end position="93"/>
    </location>
</feature>
<dbReference type="AlphaFoldDB" id="A0A1G8D178"/>